<sequence>MFNTITIFLCFFFVIIHPISCQIIQERTDATSVIKDDILYVLGGYNDVNNLALSEILSLDLTTSMTTDSPPWKRLKAPPLAFASSGVVLGGLNNNFILVVGGAILDPVSQNKVLGEQTLLEYDITKDEWKRKSMSNAPELNWRVQFDMLSDNNEKSYLHGGNDGTFLGDTYLFDTLSITWTRLATPQVPILACDFSSVLLNDGRLIIIGGYGPPENNVSVHRPISQVNRQIVPQPKGMTDHRRYHTSTLLPNGDVVIVGGLDVTPNVVILETAKDPFQWRIPDISELAAPPINEHCAELVQDRYIFIMFGKRNDVKNSNKLYILDTKQYSWITSFQPNKSLITPKIPILPDSPNTSPPSINVKAPVSSIIVVLSVVISVLTLGLLGTLVFLYKRRKNQSGKITTLVENKMSRYRGSYVEHTNIMVYPNEDSSHRP</sequence>
<evidence type="ECO:0000313" key="6">
    <source>
        <dbReference type="Proteomes" id="UP000789375"/>
    </source>
</evidence>
<gene>
    <name evidence="5" type="ORF">FMOSSE_LOCUS11256</name>
</gene>
<evidence type="ECO:0000256" key="2">
    <source>
        <dbReference type="ARBA" id="ARBA00022737"/>
    </source>
</evidence>
<evidence type="ECO:0000256" key="1">
    <source>
        <dbReference type="ARBA" id="ARBA00022441"/>
    </source>
</evidence>
<dbReference type="InterPro" id="IPR015915">
    <property type="entry name" value="Kelch-typ_b-propeller"/>
</dbReference>
<organism evidence="5 6">
    <name type="scientific">Funneliformis mosseae</name>
    <name type="common">Endomycorrhizal fungus</name>
    <name type="synonym">Glomus mosseae</name>
    <dbReference type="NCBI Taxonomy" id="27381"/>
    <lineage>
        <taxon>Eukaryota</taxon>
        <taxon>Fungi</taxon>
        <taxon>Fungi incertae sedis</taxon>
        <taxon>Mucoromycota</taxon>
        <taxon>Glomeromycotina</taxon>
        <taxon>Glomeromycetes</taxon>
        <taxon>Glomerales</taxon>
        <taxon>Glomeraceae</taxon>
        <taxon>Funneliformis</taxon>
    </lineage>
</organism>
<keyword evidence="6" id="KW-1185">Reference proteome</keyword>
<name>A0A9N9DNF8_FUNMO</name>
<reference evidence="5" key="1">
    <citation type="submission" date="2021-06" db="EMBL/GenBank/DDBJ databases">
        <authorList>
            <person name="Kallberg Y."/>
            <person name="Tangrot J."/>
            <person name="Rosling A."/>
        </authorList>
    </citation>
    <scope>NUCLEOTIDE SEQUENCE</scope>
    <source>
        <strain evidence="5">87-6 pot B 2015</strain>
    </source>
</reference>
<comment type="caution">
    <text evidence="5">The sequence shown here is derived from an EMBL/GenBank/DDBJ whole genome shotgun (WGS) entry which is preliminary data.</text>
</comment>
<protein>
    <submittedName>
        <fullName evidence="5">6290_t:CDS:1</fullName>
    </submittedName>
</protein>
<keyword evidence="3" id="KW-0812">Transmembrane</keyword>
<feature type="chain" id="PRO_5040290185" evidence="4">
    <location>
        <begin position="22"/>
        <end position="435"/>
    </location>
</feature>
<proteinExistence type="predicted"/>
<dbReference type="Pfam" id="PF24681">
    <property type="entry name" value="Kelch_KLHDC2_KLHL20_DRC7"/>
    <property type="match status" value="1"/>
</dbReference>
<keyword evidence="3" id="KW-0472">Membrane</keyword>
<evidence type="ECO:0000256" key="4">
    <source>
        <dbReference type="SAM" id="SignalP"/>
    </source>
</evidence>
<dbReference type="PANTHER" id="PTHR46093">
    <property type="entry name" value="ACYL-COA-BINDING DOMAIN-CONTAINING PROTEIN 5"/>
    <property type="match status" value="1"/>
</dbReference>
<keyword evidence="2" id="KW-0677">Repeat</keyword>
<dbReference type="SUPFAM" id="SSF117281">
    <property type="entry name" value="Kelch motif"/>
    <property type="match status" value="2"/>
</dbReference>
<feature type="signal peptide" evidence="4">
    <location>
        <begin position="1"/>
        <end position="21"/>
    </location>
</feature>
<keyword evidence="4" id="KW-0732">Signal</keyword>
<dbReference type="Proteomes" id="UP000789375">
    <property type="component" value="Unassembled WGS sequence"/>
</dbReference>
<evidence type="ECO:0000313" key="5">
    <source>
        <dbReference type="EMBL" id="CAG8646500.1"/>
    </source>
</evidence>
<dbReference type="EMBL" id="CAJVPP010004247">
    <property type="protein sequence ID" value="CAG8646500.1"/>
    <property type="molecule type" value="Genomic_DNA"/>
</dbReference>
<accession>A0A9N9DNF8</accession>
<dbReference type="AlphaFoldDB" id="A0A9N9DNF8"/>
<keyword evidence="1" id="KW-0880">Kelch repeat</keyword>
<feature type="transmembrane region" description="Helical" evidence="3">
    <location>
        <begin position="369"/>
        <end position="392"/>
    </location>
</feature>
<dbReference type="PANTHER" id="PTHR46093:SF18">
    <property type="entry name" value="FIBRONECTIN TYPE-III DOMAIN-CONTAINING PROTEIN"/>
    <property type="match status" value="1"/>
</dbReference>
<keyword evidence="3" id="KW-1133">Transmembrane helix</keyword>
<feature type="non-terminal residue" evidence="5">
    <location>
        <position position="1"/>
    </location>
</feature>
<dbReference type="Gene3D" id="2.120.10.80">
    <property type="entry name" value="Kelch-type beta propeller"/>
    <property type="match status" value="2"/>
</dbReference>
<evidence type="ECO:0000256" key="3">
    <source>
        <dbReference type="SAM" id="Phobius"/>
    </source>
</evidence>